<dbReference type="Proteomes" id="UP000244193">
    <property type="component" value="Chromosome"/>
</dbReference>
<dbReference type="KEGG" id="fmg:HYN48_11275"/>
<dbReference type="EMBL" id="CP028811">
    <property type="protein sequence ID" value="AWA30621.1"/>
    <property type="molecule type" value="Genomic_DNA"/>
</dbReference>
<name>A0A2S0RHL5_9FLAO</name>
<evidence type="ECO:0000256" key="1">
    <source>
        <dbReference type="SAM" id="SignalP"/>
    </source>
</evidence>
<sequence>MLRKLAVIGLLFCSLSFFGQSASMENKKGMKSNFSRAALGAWQQHSLDQVRDYFQYLEMLANETTSDALKAQLKENIYALFNSRNTMVIDITTADKAPVTLEALLTKMDKFNQPLKITLKKKRLSSYFSDDSWMNIYTLEIAVNNNIMVNDVSQKIYFQPQLKDFGGRKKEVWSIQLGEME</sequence>
<organism evidence="2 3">
    <name type="scientific">Flavobacterium magnum</name>
    <dbReference type="NCBI Taxonomy" id="2162713"/>
    <lineage>
        <taxon>Bacteria</taxon>
        <taxon>Pseudomonadati</taxon>
        <taxon>Bacteroidota</taxon>
        <taxon>Flavobacteriia</taxon>
        <taxon>Flavobacteriales</taxon>
        <taxon>Flavobacteriaceae</taxon>
        <taxon>Flavobacterium</taxon>
    </lineage>
</organism>
<feature type="chain" id="PRO_5015776980" evidence="1">
    <location>
        <begin position="20"/>
        <end position="181"/>
    </location>
</feature>
<feature type="signal peptide" evidence="1">
    <location>
        <begin position="1"/>
        <end position="19"/>
    </location>
</feature>
<keyword evidence="1" id="KW-0732">Signal</keyword>
<reference evidence="2 3" key="1">
    <citation type="submission" date="2018-04" db="EMBL/GenBank/DDBJ databases">
        <title>Genome sequencing of Flavobacterium sp. HYN0048.</title>
        <authorList>
            <person name="Yi H."/>
            <person name="Baek C."/>
        </authorList>
    </citation>
    <scope>NUCLEOTIDE SEQUENCE [LARGE SCALE GENOMIC DNA]</scope>
    <source>
        <strain evidence="2 3">HYN0048</strain>
    </source>
</reference>
<proteinExistence type="predicted"/>
<gene>
    <name evidence="2" type="ORF">HYN48_11275</name>
</gene>
<evidence type="ECO:0000313" key="2">
    <source>
        <dbReference type="EMBL" id="AWA30621.1"/>
    </source>
</evidence>
<keyword evidence="3" id="KW-1185">Reference proteome</keyword>
<dbReference type="OrthoDB" id="1356195at2"/>
<accession>A0A2S0RHL5</accession>
<protein>
    <submittedName>
        <fullName evidence="2">Uncharacterized protein</fullName>
    </submittedName>
</protein>
<evidence type="ECO:0000313" key="3">
    <source>
        <dbReference type="Proteomes" id="UP000244193"/>
    </source>
</evidence>
<dbReference type="AlphaFoldDB" id="A0A2S0RHL5"/>
<dbReference type="RefSeq" id="WP_108371768.1">
    <property type="nucleotide sequence ID" value="NZ_CP028811.1"/>
</dbReference>